<feature type="compositionally biased region" description="Low complexity" evidence="1">
    <location>
        <begin position="25"/>
        <end position="40"/>
    </location>
</feature>
<protein>
    <submittedName>
        <fullName evidence="3">Uncharacterized protein</fullName>
    </submittedName>
</protein>
<evidence type="ECO:0000313" key="2">
    <source>
        <dbReference type="CGD" id="CAL0000175699"/>
    </source>
</evidence>
<dbReference type="InParanoid" id="A0A1D8PMG1"/>
<dbReference type="OrthoDB" id="2100128at2759"/>
<accession>A0A1D8PMG1</accession>
<sequence>MRFGQTQNSNNRTKRGTGSDNYLGSDTNITDNDFSNSSSSLASSIEKTLPEYINNKPFKSNNTQKGIYVPPHKSKRGASSYRKKGSNSNATLTPEEQEKNKQRLARFAKSKSAPKDEFGLVSRGNDTRLRNNEHDRVEFYRQILFQFVRFCSCSTPNSLHLGLSKLINEEDYQSIDNTDSDFPKPENITMDSILLSTRKLREALLCDPPSAFHKKVFMFSVRISSVLGHYQTYIPSINYLILHRAELDLSDLEFEEIATILILHLVHLNENIPRAIQLYFRYIPHKKEILTVIQSWINGNYYHWVRIYNEERNEAIVSLMKLGHDKMVRRLIKTISCCYYTLQKSDLEQNYLPHDLNFDELVSKHKINWKLSDDGKTVIIRERKKKVVS</sequence>
<name>A0A1D8PMG1_CANAL</name>
<dbReference type="PANTHER" id="PTHR39398">
    <property type="entry name" value="YALI0F14311P"/>
    <property type="match status" value="1"/>
</dbReference>
<gene>
    <name evidence="3" type="ordered locus">CAALFM_C406040WA</name>
    <name evidence="2" type="ordered locus">orf19.11892</name>
</gene>
<dbReference type="AlphaFoldDB" id="A0A1D8PMG1"/>
<dbReference type="VEuPathDB" id="FungiDB:C4_06040W_A"/>
<dbReference type="SMR" id="A0A1D8PMG1"/>
<dbReference type="KEGG" id="cal:CAALFM_C406040WA"/>
<feature type="compositionally biased region" description="Basic residues" evidence="1">
    <location>
        <begin position="72"/>
        <end position="85"/>
    </location>
</feature>
<dbReference type="STRING" id="237561.A0A1D8PMG1"/>
<organism evidence="3 4">
    <name type="scientific">Candida albicans (strain SC5314 / ATCC MYA-2876)</name>
    <name type="common">Yeast</name>
    <dbReference type="NCBI Taxonomy" id="237561"/>
    <lineage>
        <taxon>Eukaryota</taxon>
        <taxon>Fungi</taxon>
        <taxon>Dikarya</taxon>
        <taxon>Ascomycota</taxon>
        <taxon>Saccharomycotina</taxon>
        <taxon>Pichiomycetes</taxon>
        <taxon>Debaryomycetaceae</taxon>
        <taxon>Candida/Lodderomyces clade</taxon>
        <taxon>Candida</taxon>
    </lineage>
</organism>
<evidence type="ECO:0000313" key="3">
    <source>
        <dbReference type="EMBL" id="AOW29331.1"/>
    </source>
</evidence>
<proteinExistence type="predicted"/>
<feature type="region of interest" description="Disordered" evidence="1">
    <location>
        <begin position="54"/>
        <end position="111"/>
    </location>
</feature>
<reference evidence="3 4" key="1">
    <citation type="journal article" date="2004" name="Proc. Natl. Acad. Sci. U.S.A.">
        <title>The diploid genome sequence of Candida albicans.</title>
        <authorList>
            <person name="Jones T."/>
            <person name="Federspiel N.A."/>
            <person name="Chibana H."/>
            <person name="Dungan J."/>
            <person name="Kalman S."/>
            <person name="Magee B.B."/>
            <person name="Newport G."/>
            <person name="Thorstenson Y.R."/>
            <person name="Agabian N."/>
            <person name="Magee P.T."/>
            <person name="Davis R.W."/>
            <person name="Scherer S."/>
        </authorList>
    </citation>
    <scope>NUCLEOTIDE SEQUENCE [LARGE SCALE GENOMIC DNA]</scope>
    <source>
        <strain evidence="4">SC5314 / ATCC MYA-2876</strain>
    </source>
</reference>
<dbReference type="PANTHER" id="PTHR39398:SF1">
    <property type="entry name" value="CSN8_PSMD8_EIF3K DOMAIN-CONTAINING PROTEIN"/>
    <property type="match status" value="1"/>
</dbReference>
<dbReference type="EMBL" id="CP017626">
    <property type="protein sequence ID" value="AOW29331.1"/>
    <property type="molecule type" value="Genomic_DNA"/>
</dbReference>
<dbReference type="CGD" id="CAL0000175699">
    <property type="gene designation" value="orf19.11892"/>
</dbReference>
<dbReference type="GeneID" id="3646521"/>
<dbReference type="Proteomes" id="UP000000559">
    <property type="component" value="Chromosome 4"/>
</dbReference>
<evidence type="ECO:0000256" key="1">
    <source>
        <dbReference type="SAM" id="MobiDB-lite"/>
    </source>
</evidence>
<reference evidence="3 4" key="3">
    <citation type="journal article" date="2013" name="Genome Biol.">
        <title>Assembly of a phased diploid Candida albicans genome facilitates allele-specific measurements and provides a simple model for repeat and indel structure.</title>
        <authorList>
            <person name="Muzzey D."/>
            <person name="Schwartz K."/>
            <person name="Weissman J.S."/>
            <person name="Sherlock G."/>
        </authorList>
    </citation>
    <scope>NUCLEOTIDE SEQUENCE [LARGE SCALE GENOMIC DNA]</scope>
    <source>
        <strain evidence="4">SC5314 / ATCC MYA-2876</strain>
    </source>
</reference>
<dbReference type="eggNOG" id="ENOG502RXZN">
    <property type="taxonomic scope" value="Eukaryota"/>
</dbReference>
<evidence type="ECO:0000313" key="4">
    <source>
        <dbReference type="Proteomes" id="UP000000559"/>
    </source>
</evidence>
<dbReference type="RefSeq" id="XP_711862.2">
    <property type="nucleotide sequence ID" value="XM_706769.2"/>
</dbReference>
<feature type="compositionally biased region" description="Polar residues" evidence="1">
    <location>
        <begin position="1"/>
        <end position="24"/>
    </location>
</feature>
<keyword evidence="4" id="KW-1185">Reference proteome</keyword>
<reference evidence="3 4" key="2">
    <citation type="journal article" date="2007" name="Genome Biol.">
        <title>Assembly of the Candida albicans genome into sixteen supercontigs aligned on the eight chromosomes.</title>
        <authorList>
            <person name="van het Hoog M."/>
            <person name="Rast T.J."/>
            <person name="Martchenko M."/>
            <person name="Grindle S."/>
            <person name="Dignard D."/>
            <person name="Hogues H."/>
            <person name="Cuomo C."/>
            <person name="Berriman M."/>
            <person name="Scherer S."/>
            <person name="Magee B.B."/>
            <person name="Whiteway M."/>
            <person name="Chibana H."/>
            <person name="Nantel A."/>
            <person name="Magee P.T."/>
        </authorList>
    </citation>
    <scope>GENOME REANNOTATION</scope>
    <source>
        <strain evidence="4">SC5314 / ATCC MYA-2876</strain>
    </source>
</reference>
<feature type="region of interest" description="Disordered" evidence="1">
    <location>
        <begin position="1"/>
        <end position="40"/>
    </location>
</feature>